<protein>
    <submittedName>
        <fullName evidence="2">Uncharacterized protein</fullName>
    </submittedName>
</protein>
<organism evidence="2 3">
    <name type="scientific">Allacma fusca</name>
    <dbReference type="NCBI Taxonomy" id="39272"/>
    <lineage>
        <taxon>Eukaryota</taxon>
        <taxon>Metazoa</taxon>
        <taxon>Ecdysozoa</taxon>
        <taxon>Arthropoda</taxon>
        <taxon>Hexapoda</taxon>
        <taxon>Collembola</taxon>
        <taxon>Symphypleona</taxon>
        <taxon>Sminthuridae</taxon>
        <taxon>Allacma</taxon>
    </lineage>
</organism>
<comment type="caution">
    <text evidence="2">The sequence shown here is derived from an EMBL/GenBank/DDBJ whole genome shotgun (WGS) entry which is preliminary data.</text>
</comment>
<feature type="region of interest" description="Disordered" evidence="1">
    <location>
        <begin position="1"/>
        <end position="31"/>
    </location>
</feature>
<feature type="non-terminal residue" evidence="2">
    <location>
        <position position="31"/>
    </location>
</feature>
<evidence type="ECO:0000313" key="2">
    <source>
        <dbReference type="EMBL" id="CAG7727326.1"/>
    </source>
</evidence>
<name>A0A8J2P7U6_9HEXA</name>
<dbReference type="EMBL" id="CAJVCH010147169">
    <property type="protein sequence ID" value="CAG7727326.1"/>
    <property type="molecule type" value="Genomic_DNA"/>
</dbReference>
<feature type="non-terminal residue" evidence="2">
    <location>
        <position position="1"/>
    </location>
</feature>
<evidence type="ECO:0000256" key="1">
    <source>
        <dbReference type="SAM" id="MobiDB-lite"/>
    </source>
</evidence>
<proteinExistence type="predicted"/>
<dbReference type="AlphaFoldDB" id="A0A8J2P7U6"/>
<evidence type="ECO:0000313" key="3">
    <source>
        <dbReference type="Proteomes" id="UP000708208"/>
    </source>
</evidence>
<keyword evidence="3" id="KW-1185">Reference proteome</keyword>
<accession>A0A8J2P7U6</accession>
<gene>
    <name evidence="2" type="ORF">AFUS01_LOCUS16176</name>
</gene>
<feature type="compositionally biased region" description="Basic residues" evidence="1">
    <location>
        <begin position="1"/>
        <end position="10"/>
    </location>
</feature>
<reference evidence="2" key="1">
    <citation type="submission" date="2021-06" db="EMBL/GenBank/DDBJ databases">
        <authorList>
            <person name="Hodson N. C."/>
            <person name="Mongue J. A."/>
            <person name="Jaron S. K."/>
        </authorList>
    </citation>
    <scope>NUCLEOTIDE SEQUENCE</scope>
</reference>
<dbReference type="Proteomes" id="UP000708208">
    <property type="component" value="Unassembled WGS sequence"/>
</dbReference>
<sequence length="31" mass="3584">WTMEKKKKTKKGAEKGTPKRKGPVSRLKNNE</sequence>